<sequence length="158" mass="18681">MYNDMMYNMPFRGVMPCCPFMHPMYGIPNDAYNMMRSEDMELQENIPFDDNLDDSVDNNLDSGVDEDLRDTTEENIQDEAAENIEENIEDNRDEVEDSPAEIEYDENQFRSPDDVNSILRKIEKNNPMLIRRLVMYGVPYPVAVRMVRRIIYLTLEYE</sequence>
<reference evidence="2 3" key="1">
    <citation type="submission" date="2023-04" db="EMBL/GenBank/DDBJ databases">
        <title>Clostridium tannerae sp. nov., isolated from the fecal material of an alpaca.</title>
        <authorList>
            <person name="Miller S."/>
            <person name="Hendry M."/>
            <person name="King J."/>
            <person name="Sankaranarayanan K."/>
            <person name="Lawson P.A."/>
        </authorList>
    </citation>
    <scope>NUCLEOTIDE SEQUENCE [LARGE SCALE GENOMIC DNA]</scope>
    <source>
        <strain evidence="2 3">A1-XYC3</strain>
    </source>
</reference>
<feature type="compositionally biased region" description="Acidic residues" evidence="1">
    <location>
        <begin position="63"/>
        <end position="73"/>
    </location>
</feature>
<name>A0ABU4JP68_9CLOT</name>
<organism evidence="2 3">
    <name type="scientific">Clostridium tanneri</name>
    <dbReference type="NCBI Taxonomy" id="3037988"/>
    <lineage>
        <taxon>Bacteria</taxon>
        <taxon>Bacillati</taxon>
        <taxon>Bacillota</taxon>
        <taxon>Clostridia</taxon>
        <taxon>Eubacteriales</taxon>
        <taxon>Clostridiaceae</taxon>
        <taxon>Clostridium</taxon>
    </lineage>
</organism>
<protein>
    <submittedName>
        <fullName evidence="2">Uncharacterized protein</fullName>
    </submittedName>
</protein>
<dbReference type="Proteomes" id="UP001281656">
    <property type="component" value="Unassembled WGS sequence"/>
</dbReference>
<gene>
    <name evidence="2" type="ORF">P8V03_01865</name>
</gene>
<evidence type="ECO:0000256" key="1">
    <source>
        <dbReference type="SAM" id="MobiDB-lite"/>
    </source>
</evidence>
<evidence type="ECO:0000313" key="3">
    <source>
        <dbReference type="Proteomes" id="UP001281656"/>
    </source>
</evidence>
<comment type="caution">
    <text evidence="2">The sequence shown here is derived from an EMBL/GenBank/DDBJ whole genome shotgun (WGS) entry which is preliminary data.</text>
</comment>
<feature type="region of interest" description="Disordered" evidence="1">
    <location>
        <begin position="49"/>
        <end position="73"/>
    </location>
</feature>
<dbReference type="RefSeq" id="WP_318796567.1">
    <property type="nucleotide sequence ID" value="NZ_JARUJP010000001.1"/>
</dbReference>
<evidence type="ECO:0000313" key="2">
    <source>
        <dbReference type="EMBL" id="MDW8799897.1"/>
    </source>
</evidence>
<proteinExistence type="predicted"/>
<dbReference type="EMBL" id="JARUJP010000001">
    <property type="protein sequence ID" value="MDW8799897.1"/>
    <property type="molecule type" value="Genomic_DNA"/>
</dbReference>
<accession>A0ABU4JP68</accession>
<keyword evidence="3" id="KW-1185">Reference proteome</keyword>